<name>A0A660CJQ7_9PSEU</name>
<dbReference type="RefSeq" id="WP_246134796.1">
    <property type="nucleotide sequence ID" value="NZ_JOIJ01000007.1"/>
</dbReference>
<feature type="region of interest" description="Disordered" evidence="1">
    <location>
        <begin position="1"/>
        <end position="26"/>
    </location>
</feature>
<organism evidence="2 3">
    <name type="scientific">Prauserella rugosa</name>
    <dbReference type="NCBI Taxonomy" id="43354"/>
    <lineage>
        <taxon>Bacteria</taxon>
        <taxon>Bacillati</taxon>
        <taxon>Actinomycetota</taxon>
        <taxon>Actinomycetes</taxon>
        <taxon>Pseudonocardiales</taxon>
        <taxon>Pseudonocardiaceae</taxon>
        <taxon>Prauserella</taxon>
    </lineage>
</organism>
<feature type="region of interest" description="Disordered" evidence="1">
    <location>
        <begin position="50"/>
        <end position="70"/>
    </location>
</feature>
<gene>
    <name evidence="2" type="ORF">JD82_03091</name>
</gene>
<keyword evidence="3" id="KW-1185">Reference proteome</keyword>
<accession>A0A660CJQ7</accession>
<dbReference type="AlphaFoldDB" id="A0A660CJQ7"/>
<dbReference type="Proteomes" id="UP000317303">
    <property type="component" value="Unassembled WGS sequence"/>
</dbReference>
<evidence type="ECO:0000313" key="3">
    <source>
        <dbReference type="Proteomes" id="UP000317303"/>
    </source>
</evidence>
<sequence length="274" mass="29870">MHRTLPHARTSDIRQAASHGDRPRARRTPALAALTAVAALTLTTWPAAAAASPHMSDPGPSRPGSSAAASGSAAAGIAVVRPHATERDWSPLSPEKWAFSGGEVIQVERGDEPEGPRRPFEYAIVDKGPELESLRYTASVRIDEPVERDDRDVILVFNYRSPTQYYYVHLSQDNTIYAHNGIFKVDDADRERLDDQWDGEAGAPPAIDDLDWHDVRLDYHAPSGRIAVYVDGGRPLMTATDATFSGGRIGFGSFDNYGRIKDVTAIGTRARTGH</sequence>
<protein>
    <recommendedName>
        <fullName evidence="4">Concanavalin A-like lectin/glucanase superfamily protein</fullName>
    </recommendedName>
</protein>
<evidence type="ECO:0000256" key="1">
    <source>
        <dbReference type="SAM" id="MobiDB-lite"/>
    </source>
</evidence>
<evidence type="ECO:0000313" key="2">
    <source>
        <dbReference type="EMBL" id="TWH21235.1"/>
    </source>
</evidence>
<comment type="caution">
    <text evidence="2">The sequence shown here is derived from an EMBL/GenBank/DDBJ whole genome shotgun (WGS) entry which is preliminary data.</text>
</comment>
<dbReference type="Gene3D" id="2.60.120.560">
    <property type="entry name" value="Exo-inulinase, domain 1"/>
    <property type="match status" value="1"/>
</dbReference>
<evidence type="ECO:0008006" key="4">
    <source>
        <dbReference type="Google" id="ProtNLM"/>
    </source>
</evidence>
<proteinExistence type="predicted"/>
<dbReference type="EMBL" id="VLJV01000001">
    <property type="protein sequence ID" value="TWH21235.1"/>
    <property type="molecule type" value="Genomic_DNA"/>
</dbReference>
<reference evidence="2 3" key="1">
    <citation type="submission" date="2019-07" db="EMBL/GenBank/DDBJ databases">
        <title>R&amp;d 2014.</title>
        <authorList>
            <person name="Klenk H.-P."/>
        </authorList>
    </citation>
    <scope>NUCLEOTIDE SEQUENCE [LARGE SCALE GENOMIC DNA]</scope>
    <source>
        <strain evidence="2 3">DSM 43194</strain>
    </source>
</reference>